<proteinExistence type="predicted"/>
<keyword evidence="2" id="KW-1185">Reference proteome</keyword>
<sequence length="58" mass="6225">MAVIKKGPISSGLQIPELTGSSVTDYELISFSDYIKCVKIMCRKSPDDSILGSTRACA</sequence>
<dbReference type="GeneID" id="36404454"/>
<reference evidence="2" key="1">
    <citation type="submission" date="2014-09" db="EMBL/GenBank/DDBJ databases">
        <authorList>
            <person name="Sharma Rahul"/>
            <person name="Thines Marco"/>
        </authorList>
    </citation>
    <scope>NUCLEOTIDE SEQUENCE [LARGE SCALE GENOMIC DNA]</scope>
</reference>
<dbReference type="AlphaFoldDB" id="A0A0P1A5A9"/>
<organism evidence="1 2">
    <name type="scientific">Plasmopara halstedii</name>
    <name type="common">Downy mildew of sunflower</name>
    <dbReference type="NCBI Taxonomy" id="4781"/>
    <lineage>
        <taxon>Eukaryota</taxon>
        <taxon>Sar</taxon>
        <taxon>Stramenopiles</taxon>
        <taxon>Oomycota</taxon>
        <taxon>Peronosporomycetes</taxon>
        <taxon>Peronosporales</taxon>
        <taxon>Peronosporaceae</taxon>
        <taxon>Plasmopara</taxon>
    </lineage>
</organism>
<dbReference type="EMBL" id="CCYD01000041">
    <property type="protein sequence ID" value="CEG35272.1"/>
    <property type="molecule type" value="Genomic_DNA"/>
</dbReference>
<name>A0A0P1A5A9_PLAHL</name>
<evidence type="ECO:0000313" key="1">
    <source>
        <dbReference type="EMBL" id="CEG35272.1"/>
    </source>
</evidence>
<dbReference type="RefSeq" id="XP_024571641.1">
    <property type="nucleotide sequence ID" value="XM_024722337.1"/>
</dbReference>
<evidence type="ECO:0000313" key="2">
    <source>
        <dbReference type="Proteomes" id="UP000054928"/>
    </source>
</evidence>
<protein>
    <submittedName>
        <fullName evidence="1">Uncharacterized protein</fullName>
    </submittedName>
</protein>
<dbReference type="Proteomes" id="UP000054928">
    <property type="component" value="Unassembled WGS sequence"/>
</dbReference>
<accession>A0A0P1A5A9</accession>